<evidence type="ECO:0000256" key="3">
    <source>
        <dbReference type="ARBA" id="ARBA00022989"/>
    </source>
</evidence>
<dbReference type="Proteomes" id="UP001444661">
    <property type="component" value="Unassembled WGS sequence"/>
</dbReference>
<name>A0ABR1SDQ9_9PEZI</name>
<protein>
    <recommendedName>
        <fullName evidence="7">Major facilitator superfamily (MFS) profile domain-containing protein</fullName>
    </recommendedName>
</protein>
<dbReference type="PANTHER" id="PTHR23502">
    <property type="entry name" value="MAJOR FACILITATOR SUPERFAMILY"/>
    <property type="match status" value="1"/>
</dbReference>
<feature type="transmembrane region" description="Helical" evidence="6">
    <location>
        <begin position="171"/>
        <end position="192"/>
    </location>
</feature>
<dbReference type="Gene3D" id="1.20.1250.20">
    <property type="entry name" value="MFS general substrate transporter like domains"/>
    <property type="match status" value="1"/>
</dbReference>
<feature type="transmembrane region" description="Helical" evidence="6">
    <location>
        <begin position="448"/>
        <end position="472"/>
    </location>
</feature>
<proteinExistence type="predicted"/>
<comment type="subcellular location">
    <subcellularLocation>
        <location evidence="1">Membrane</location>
        <topology evidence="1">Multi-pass membrane protein</topology>
    </subcellularLocation>
</comment>
<accession>A0ABR1SDQ9</accession>
<dbReference type="InterPro" id="IPR020846">
    <property type="entry name" value="MFS_dom"/>
</dbReference>
<keyword evidence="3 6" id="KW-1133">Transmembrane helix</keyword>
<keyword evidence="2 6" id="KW-0812">Transmembrane</keyword>
<dbReference type="Pfam" id="PF07690">
    <property type="entry name" value="MFS_1"/>
    <property type="match status" value="1"/>
</dbReference>
<feature type="transmembrane region" description="Helical" evidence="6">
    <location>
        <begin position="198"/>
        <end position="218"/>
    </location>
</feature>
<organism evidence="8 9">
    <name type="scientific">Apiospora rasikravindrae</name>
    <dbReference type="NCBI Taxonomy" id="990691"/>
    <lineage>
        <taxon>Eukaryota</taxon>
        <taxon>Fungi</taxon>
        <taxon>Dikarya</taxon>
        <taxon>Ascomycota</taxon>
        <taxon>Pezizomycotina</taxon>
        <taxon>Sordariomycetes</taxon>
        <taxon>Xylariomycetidae</taxon>
        <taxon>Amphisphaeriales</taxon>
        <taxon>Apiosporaceae</taxon>
        <taxon>Apiospora</taxon>
    </lineage>
</organism>
<keyword evidence="4 6" id="KW-0472">Membrane</keyword>
<evidence type="ECO:0000313" key="9">
    <source>
        <dbReference type="Proteomes" id="UP001444661"/>
    </source>
</evidence>
<evidence type="ECO:0000256" key="2">
    <source>
        <dbReference type="ARBA" id="ARBA00022692"/>
    </source>
</evidence>
<feature type="transmembrane region" description="Helical" evidence="6">
    <location>
        <begin position="380"/>
        <end position="400"/>
    </location>
</feature>
<feature type="transmembrane region" description="Helical" evidence="6">
    <location>
        <begin position="353"/>
        <end position="374"/>
    </location>
</feature>
<feature type="region of interest" description="Disordered" evidence="5">
    <location>
        <begin position="1"/>
        <end position="23"/>
    </location>
</feature>
<dbReference type="InterPro" id="IPR011701">
    <property type="entry name" value="MFS"/>
</dbReference>
<dbReference type="SUPFAM" id="SSF103473">
    <property type="entry name" value="MFS general substrate transporter"/>
    <property type="match status" value="1"/>
</dbReference>
<dbReference type="CDD" id="cd17323">
    <property type="entry name" value="MFS_Tpo1_MDR_like"/>
    <property type="match status" value="1"/>
</dbReference>
<dbReference type="InterPro" id="IPR036259">
    <property type="entry name" value="MFS_trans_sf"/>
</dbReference>
<feature type="transmembrane region" description="Helical" evidence="6">
    <location>
        <begin position="104"/>
        <end position="128"/>
    </location>
</feature>
<dbReference type="PROSITE" id="PS50850">
    <property type="entry name" value="MFS"/>
    <property type="match status" value="1"/>
</dbReference>
<comment type="caution">
    <text evidence="8">The sequence shown here is derived from an EMBL/GenBank/DDBJ whole genome shotgun (WGS) entry which is preliminary data.</text>
</comment>
<evidence type="ECO:0000313" key="8">
    <source>
        <dbReference type="EMBL" id="KAK8029928.1"/>
    </source>
</evidence>
<feature type="transmembrane region" description="Helical" evidence="6">
    <location>
        <begin position="77"/>
        <end position="98"/>
    </location>
</feature>
<evidence type="ECO:0000256" key="6">
    <source>
        <dbReference type="SAM" id="Phobius"/>
    </source>
</evidence>
<evidence type="ECO:0000259" key="7">
    <source>
        <dbReference type="PROSITE" id="PS50850"/>
    </source>
</evidence>
<dbReference type="EMBL" id="JAQQWK010000010">
    <property type="protein sequence ID" value="KAK8029928.1"/>
    <property type="molecule type" value="Genomic_DNA"/>
</dbReference>
<feature type="compositionally biased region" description="Polar residues" evidence="5">
    <location>
        <begin position="1"/>
        <end position="12"/>
    </location>
</feature>
<evidence type="ECO:0000256" key="1">
    <source>
        <dbReference type="ARBA" id="ARBA00004141"/>
    </source>
</evidence>
<feature type="transmembrane region" description="Helical" evidence="6">
    <location>
        <begin position="41"/>
        <end position="65"/>
    </location>
</feature>
<evidence type="ECO:0000256" key="5">
    <source>
        <dbReference type="SAM" id="MobiDB-lite"/>
    </source>
</evidence>
<gene>
    <name evidence="8" type="ORF">PG993_011219</name>
</gene>
<feature type="transmembrane region" description="Helical" evidence="6">
    <location>
        <begin position="262"/>
        <end position="293"/>
    </location>
</feature>
<feature type="transmembrane region" description="Helical" evidence="6">
    <location>
        <begin position="313"/>
        <end position="333"/>
    </location>
</feature>
<reference evidence="8 9" key="1">
    <citation type="submission" date="2023-01" db="EMBL/GenBank/DDBJ databases">
        <title>Analysis of 21 Apiospora genomes using comparative genomics revels a genus with tremendous synthesis potential of carbohydrate active enzymes and secondary metabolites.</title>
        <authorList>
            <person name="Sorensen T."/>
        </authorList>
    </citation>
    <scope>NUCLEOTIDE SEQUENCE [LARGE SCALE GENOMIC DNA]</scope>
    <source>
        <strain evidence="8 9">CBS 33761</strain>
    </source>
</reference>
<sequence length="573" mass="63298">MSSPDSSQLSMEKNNDEEVVVSWDGPDDPENPLNWTWKRKWVATILVSCFTFISPFSSTMVTPALDQIGAELNIPKGFMQALVMSIFLLGYAQGPFVLAPLSEIYGRVCVLQYANLIYLAFNTACGFATSKSQMLAFRFLSGIGGSAPQALCNGVIADVWTKEELGKGQTIYGMLTFIGPTVAPIVGAYISQSVSWRWIFWSTSLFDVGVQVTAFFFLRETYGPRILAKRAARIRKETGIQNVRTEYDDAKRSSGSIIRRRLVLPFIMLVAHPAVQAPSVYRAFLYGVMYLLLSTFDRVWQDIYGMDKAISSLHYLSLCLGFMIGLQISHPLIDGLYAWLKKYYKRAEGVPEWRIPPMLLGCLLTPLGLFMYGWTARASIHWLVPDLGCVFLAAGLILAFQSAQAYVTDAYGARHAASAAAVGAFLRTMCGFSFPLFAPAMYDALGVAWGNSLLAFVTLGLAIPSPILLWFYGERIRGWSTLGLPPRTAATEASPAIEEKRPVNVRVSIYNESSPIDGGTIDNLLKVDVTTPGFMRLTVCSPERAFQSWDTTNKGSSPNYPCDVPDQLKGTVW</sequence>
<keyword evidence="9" id="KW-1185">Reference proteome</keyword>
<feature type="transmembrane region" description="Helical" evidence="6">
    <location>
        <begin position="421"/>
        <end position="442"/>
    </location>
</feature>
<dbReference type="PANTHER" id="PTHR23502:SF60">
    <property type="entry name" value="MAJOR FACILITATOR SUPERFAMILY (MFS) PROFILE DOMAIN-CONTAINING PROTEIN-RELATED"/>
    <property type="match status" value="1"/>
</dbReference>
<evidence type="ECO:0000256" key="4">
    <source>
        <dbReference type="ARBA" id="ARBA00023136"/>
    </source>
</evidence>
<feature type="domain" description="Major facilitator superfamily (MFS) profile" evidence="7">
    <location>
        <begin position="43"/>
        <end position="477"/>
    </location>
</feature>